<name>A0AAD9CBG7_DISEL</name>
<keyword evidence="2" id="KW-0812">Transmembrane</keyword>
<comment type="caution">
    <text evidence="2">The sequence shown here is derived from an EMBL/GenBank/DDBJ whole genome shotgun (WGS) entry which is preliminary data.</text>
</comment>
<protein>
    <submittedName>
        <fullName evidence="2">Transmembrane protein 189</fullName>
    </submittedName>
</protein>
<feature type="compositionally biased region" description="Basic and acidic residues" evidence="1">
    <location>
        <begin position="104"/>
        <end position="116"/>
    </location>
</feature>
<evidence type="ECO:0000313" key="2">
    <source>
        <dbReference type="EMBL" id="KAK1899305.1"/>
    </source>
</evidence>
<gene>
    <name evidence="2" type="ORF">KUDE01_018826</name>
</gene>
<reference evidence="2" key="1">
    <citation type="submission" date="2023-04" db="EMBL/GenBank/DDBJ databases">
        <title>Chromosome-level genome of Chaenocephalus aceratus.</title>
        <authorList>
            <person name="Park H."/>
        </authorList>
    </citation>
    <scope>NUCLEOTIDE SEQUENCE</scope>
    <source>
        <strain evidence="2">DE</strain>
        <tissue evidence="2">Muscle</tissue>
    </source>
</reference>
<feature type="region of interest" description="Disordered" evidence="1">
    <location>
        <begin position="47"/>
        <end position="69"/>
    </location>
</feature>
<keyword evidence="3" id="KW-1185">Reference proteome</keyword>
<feature type="region of interest" description="Disordered" evidence="1">
    <location>
        <begin position="89"/>
        <end position="116"/>
    </location>
</feature>
<dbReference type="Proteomes" id="UP001228049">
    <property type="component" value="Unassembled WGS sequence"/>
</dbReference>
<accession>A0AAD9CBG7</accession>
<evidence type="ECO:0000313" key="3">
    <source>
        <dbReference type="Proteomes" id="UP001228049"/>
    </source>
</evidence>
<evidence type="ECO:0000256" key="1">
    <source>
        <dbReference type="SAM" id="MobiDB-lite"/>
    </source>
</evidence>
<dbReference type="AlphaFoldDB" id="A0AAD9CBG7"/>
<dbReference type="EMBL" id="JASDAP010000008">
    <property type="protein sequence ID" value="KAK1899305.1"/>
    <property type="molecule type" value="Genomic_DNA"/>
</dbReference>
<keyword evidence="2" id="KW-0472">Membrane</keyword>
<proteinExistence type="predicted"/>
<feature type="compositionally biased region" description="Pro residues" evidence="1">
    <location>
        <begin position="57"/>
        <end position="66"/>
    </location>
</feature>
<organism evidence="2 3">
    <name type="scientific">Dissostichus eleginoides</name>
    <name type="common">Patagonian toothfish</name>
    <name type="synonym">Dissostichus amissus</name>
    <dbReference type="NCBI Taxonomy" id="100907"/>
    <lineage>
        <taxon>Eukaryota</taxon>
        <taxon>Metazoa</taxon>
        <taxon>Chordata</taxon>
        <taxon>Craniata</taxon>
        <taxon>Vertebrata</taxon>
        <taxon>Euteleostomi</taxon>
        <taxon>Actinopterygii</taxon>
        <taxon>Neopterygii</taxon>
        <taxon>Teleostei</taxon>
        <taxon>Neoteleostei</taxon>
        <taxon>Acanthomorphata</taxon>
        <taxon>Eupercaria</taxon>
        <taxon>Perciformes</taxon>
        <taxon>Notothenioidei</taxon>
        <taxon>Nototheniidae</taxon>
        <taxon>Dissostichus</taxon>
    </lineage>
</organism>
<sequence length="116" mass="12595">MPPLHSRGVPQLPVVLLPVRPRHLRDAHQSDPQVVAHVLRAAALGGVPAGLQDHPAPKTPPSAPRVPPRDLLLHHHRLAELPSGEVWLLEEPGGSDQSVTGQKPRADDLKWAQKVQ</sequence>